<evidence type="ECO:0000256" key="1">
    <source>
        <dbReference type="ARBA" id="ARBA00004651"/>
    </source>
</evidence>
<evidence type="ECO:0000256" key="5">
    <source>
        <dbReference type="ARBA" id="ARBA00022989"/>
    </source>
</evidence>
<feature type="transmembrane region" description="Helical" evidence="7">
    <location>
        <begin position="263"/>
        <end position="281"/>
    </location>
</feature>
<dbReference type="GeneID" id="90545080"/>
<organism evidence="10 11">
    <name type="scientific">Clostridium cadaveris</name>
    <dbReference type="NCBI Taxonomy" id="1529"/>
    <lineage>
        <taxon>Bacteria</taxon>
        <taxon>Bacillati</taxon>
        <taxon>Bacillota</taxon>
        <taxon>Clostridia</taxon>
        <taxon>Eubacteriales</taxon>
        <taxon>Clostridiaceae</taxon>
        <taxon>Clostridium</taxon>
    </lineage>
</organism>
<evidence type="ECO:0000256" key="3">
    <source>
        <dbReference type="ARBA" id="ARBA00022475"/>
    </source>
</evidence>
<keyword evidence="5 7" id="KW-1133">Transmembrane helix</keyword>
<proteinExistence type="inferred from homology"/>
<keyword evidence="4 7" id="KW-0812">Transmembrane</keyword>
<feature type="transmembrane region" description="Helical" evidence="7">
    <location>
        <begin position="237"/>
        <end position="257"/>
    </location>
</feature>
<evidence type="ECO:0000256" key="6">
    <source>
        <dbReference type="ARBA" id="ARBA00023136"/>
    </source>
</evidence>
<dbReference type="InterPro" id="IPR037185">
    <property type="entry name" value="EmrE-like"/>
</dbReference>
<dbReference type="InterPro" id="IPR000620">
    <property type="entry name" value="EamA_dom"/>
</dbReference>
<keyword evidence="11" id="KW-1185">Reference proteome</keyword>
<dbReference type="SUPFAM" id="SSF103481">
    <property type="entry name" value="Multidrug resistance efflux transporter EmrE"/>
    <property type="match status" value="2"/>
</dbReference>
<keyword evidence="6 7" id="KW-0472">Membrane</keyword>
<evidence type="ECO:0000313" key="9">
    <source>
        <dbReference type="EMBL" id="PWL54631.1"/>
    </source>
</evidence>
<dbReference type="RefSeq" id="WP_027639997.1">
    <property type="nucleotide sequence ID" value="NZ_BAAACD010000011.1"/>
</dbReference>
<evidence type="ECO:0000256" key="7">
    <source>
        <dbReference type="SAM" id="Phobius"/>
    </source>
</evidence>
<evidence type="ECO:0000259" key="8">
    <source>
        <dbReference type="Pfam" id="PF00892"/>
    </source>
</evidence>
<evidence type="ECO:0000256" key="2">
    <source>
        <dbReference type="ARBA" id="ARBA00007362"/>
    </source>
</evidence>
<accession>A0A1I2P8J3</accession>
<dbReference type="Proteomes" id="UP000182135">
    <property type="component" value="Unassembled WGS sequence"/>
</dbReference>
<dbReference type="STRING" id="1529.SAMN04487885_12719"/>
<protein>
    <submittedName>
        <fullName evidence="9">EamA/RhaT family transporter</fullName>
    </submittedName>
    <submittedName>
        <fullName evidence="10">Permease of the drug/metabolite transporter (DMT) superfamily</fullName>
    </submittedName>
</protein>
<name>A0A1I2P8J3_9CLOT</name>
<evidence type="ECO:0000313" key="10">
    <source>
        <dbReference type="EMBL" id="SFG12465.1"/>
    </source>
</evidence>
<comment type="subcellular location">
    <subcellularLocation>
        <location evidence="1">Cell membrane</location>
        <topology evidence="1">Multi-pass membrane protein</topology>
    </subcellularLocation>
</comment>
<sequence length="293" mass="31992">MKKKSLYADIALLIVAIVWGAGFVASKEALEVAKPLYILAIRFSLSFILMSIIFFKHLKKINKDDLKAGLIIGSILFLAFATQTIGLQYTQASTQAFLTGTNVVMVPFLYWAISKKKPDIYSVSSAILSLIGIALLTVQGGFTLNIGDALTLVCAFFFACHIVAVGYFAQKKDPIILTILQFGVAAVFSIVLAVFNEPFPINITFRGGFSLIYLGLFSTLIAFLLQTMAQKHTSSSHTAIILCTESVFGSLLSVLILKETFTISMIIGSILVFIGIIVSETKLEFLKKRKSCT</sequence>
<feature type="transmembrane region" description="Helical" evidence="7">
    <location>
        <begin position="175"/>
        <end position="195"/>
    </location>
</feature>
<dbReference type="InterPro" id="IPR051258">
    <property type="entry name" value="Diverse_Substrate_Transporter"/>
</dbReference>
<feature type="domain" description="EamA" evidence="8">
    <location>
        <begin position="8"/>
        <end position="137"/>
    </location>
</feature>
<dbReference type="Proteomes" id="UP000246114">
    <property type="component" value="Unassembled WGS sequence"/>
</dbReference>
<dbReference type="PANTHER" id="PTHR42920">
    <property type="entry name" value="OS03G0707200 PROTEIN-RELATED"/>
    <property type="match status" value="1"/>
</dbReference>
<reference evidence="10 11" key="1">
    <citation type="submission" date="2016-10" db="EMBL/GenBank/DDBJ databases">
        <authorList>
            <person name="de Groot N.N."/>
        </authorList>
    </citation>
    <scope>NUCLEOTIDE SEQUENCE [LARGE SCALE GENOMIC DNA]</scope>
    <source>
        <strain evidence="10 11">NLAE-zl-G419</strain>
    </source>
</reference>
<reference evidence="9 12" key="2">
    <citation type="submission" date="2018-03" db="EMBL/GenBank/DDBJ databases">
        <title>The uncultured portion of the human microbiome is neutrally assembled.</title>
        <authorList>
            <person name="Jeraldo P."/>
            <person name="Boardman L."/>
            <person name="White B.A."/>
            <person name="Nelson H."/>
            <person name="Goldenfeld N."/>
            <person name="Chia N."/>
        </authorList>
    </citation>
    <scope>NUCLEOTIDE SEQUENCE [LARGE SCALE GENOMIC DNA]</scope>
    <source>
        <strain evidence="9">CIM:MAG 903</strain>
    </source>
</reference>
<dbReference type="PANTHER" id="PTHR42920:SF5">
    <property type="entry name" value="EAMA DOMAIN-CONTAINING PROTEIN"/>
    <property type="match status" value="1"/>
</dbReference>
<comment type="similarity">
    <text evidence="2">Belongs to the EamA transporter family.</text>
</comment>
<evidence type="ECO:0000313" key="12">
    <source>
        <dbReference type="Proteomes" id="UP000246114"/>
    </source>
</evidence>
<keyword evidence="3" id="KW-1003">Cell membrane</keyword>
<dbReference type="Pfam" id="PF00892">
    <property type="entry name" value="EamA"/>
    <property type="match status" value="2"/>
</dbReference>
<gene>
    <name evidence="9" type="ORF">DBY38_03800</name>
    <name evidence="10" type="ORF">SAMN04487885_12719</name>
</gene>
<feature type="transmembrane region" description="Helical" evidence="7">
    <location>
        <begin position="207"/>
        <end position="225"/>
    </location>
</feature>
<feature type="domain" description="EamA" evidence="8">
    <location>
        <begin position="146"/>
        <end position="278"/>
    </location>
</feature>
<dbReference type="GO" id="GO:0005886">
    <property type="term" value="C:plasma membrane"/>
    <property type="evidence" value="ECO:0007669"/>
    <property type="project" value="UniProtKB-SubCell"/>
</dbReference>
<feature type="transmembrane region" description="Helical" evidence="7">
    <location>
        <begin position="120"/>
        <end position="143"/>
    </location>
</feature>
<dbReference type="EMBL" id="FOOE01000027">
    <property type="protein sequence ID" value="SFG12465.1"/>
    <property type="molecule type" value="Genomic_DNA"/>
</dbReference>
<feature type="transmembrane region" description="Helical" evidence="7">
    <location>
        <begin position="95"/>
        <end position="113"/>
    </location>
</feature>
<feature type="transmembrane region" description="Helical" evidence="7">
    <location>
        <begin position="36"/>
        <end position="56"/>
    </location>
</feature>
<dbReference type="AlphaFoldDB" id="A0A1I2P8J3"/>
<feature type="transmembrane region" description="Helical" evidence="7">
    <location>
        <begin position="149"/>
        <end position="168"/>
    </location>
</feature>
<dbReference type="OrthoDB" id="9804865at2"/>
<dbReference type="eggNOG" id="COG0697">
    <property type="taxonomic scope" value="Bacteria"/>
</dbReference>
<evidence type="ECO:0000256" key="4">
    <source>
        <dbReference type="ARBA" id="ARBA00022692"/>
    </source>
</evidence>
<dbReference type="EMBL" id="QAMZ01000019">
    <property type="protein sequence ID" value="PWL54631.1"/>
    <property type="molecule type" value="Genomic_DNA"/>
</dbReference>
<feature type="transmembrane region" description="Helical" evidence="7">
    <location>
        <begin position="68"/>
        <end position="89"/>
    </location>
</feature>
<evidence type="ECO:0000313" key="11">
    <source>
        <dbReference type="Proteomes" id="UP000182135"/>
    </source>
</evidence>